<proteinExistence type="predicted"/>
<organism evidence="2 3">
    <name type="scientific">Rhizobium indigoferae</name>
    <dbReference type="NCBI Taxonomy" id="158891"/>
    <lineage>
        <taxon>Bacteria</taxon>
        <taxon>Pseudomonadati</taxon>
        <taxon>Pseudomonadota</taxon>
        <taxon>Alphaproteobacteria</taxon>
        <taxon>Hyphomicrobiales</taxon>
        <taxon>Rhizobiaceae</taxon>
        <taxon>Rhizobium/Agrobacterium group</taxon>
        <taxon>Rhizobium</taxon>
    </lineage>
</organism>
<dbReference type="Proteomes" id="UP001322785">
    <property type="component" value="Chromosome"/>
</dbReference>
<name>A0ABZ0ZDK2_9HYPH</name>
<reference evidence="2 3" key="1">
    <citation type="submission" date="2023-12" db="EMBL/GenBank/DDBJ databases">
        <authorList>
            <person name="Menendez E."/>
            <person name="Kaur S."/>
            <person name="Flores-Felix J.D."/>
            <person name="diCenzo G.C."/>
            <person name="Peix A."/>
            <person name="Velazquez E."/>
        </authorList>
    </citation>
    <scope>NUCLEOTIDE SEQUENCE [LARGE SCALE GENOMIC DNA]</scope>
    <source>
        <strain evidence="2 3">CIP 108029</strain>
    </source>
</reference>
<dbReference type="RefSeq" id="WP_193446843.1">
    <property type="nucleotide sequence ID" value="NZ_BSOQ01000045.1"/>
</dbReference>
<evidence type="ECO:0000256" key="1">
    <source>
        <dbReference type="SAM" id="Phobius"/>
    </source>
</evidence>
<evidence type="ECO:0000313" key="3">
    <source>
        <dbReference type="Proteomes" id="UP001322785"/>
    </source>
</evidence>
<accession>A0ABZ0ZDK2</accession>
<evidence type="ECO:0000313" key="2">
    <source>
        <dbReference type="EMBL" id="WQN36657.1"/>
    </source>
</evidence>
<feature type="transmembrane region" description="Helical" evidence="1">
    <location>
        <begin position="55"/>
        <end position="74"/>
    </location>
</feature>
<keyword evidence="1" id="KW-0812">Transmembrane</keyword>
<feature type="transmembrane region" description="Helical" evidence="1">
    <location>
        <begin position="21"/>
        <end position="43"/>
    </location>
</feature>
<sequence>MNYLRFWRRILRRSWTTSFGSFKNVMWTTLQVVFLIVVARMFHQTGLMKDKAWEASFILLGALIIFTARCLFIVPYRLWSEALADLPPVGYVTVHHVEFEKLQGDATRGRQSARALAKSKRLEQWVENLDQTKAIFDLASSELQARLTRSKTGEITQNWREHHWSNRHVLKEIRSGIAANVRDLFEEACDLEATPQFDRNPYAIKAPDVDKVDSEELKQEYRQEWERIMRTEDLLQKLPGKIAEQIIIENKKIDTLGFGAT</sequence>
<dbReference type="EMBL" id="CP140635">
    <property type="protein sequence ID" value="WQN36657.1"/>
    <property type="molecule type" value="Genomic_DNA"/>
</dbReference>
<keyword evidence="1" id="KW-0472">Membrane</keyword>
<keyword evidence="1" id="KW-1133">Transmembrane helix</keyword>
<keyword evidence="3" id="KW-1185">Reference proteome</keyword>
<protein>
    <submittedName>
        <fullName evidence="2">Uncharacterized protein</fullName>
    </submittedName>
</protein>
<gene>
    <name evidence="2" type="ORF">U5G49_001749</name>
</gene>